<name>A0A5N4CSC2_CAMDR</name>
<dbReference type="AlphaFoldDB" id="A0A5N4CSC2"/>
<proteinExistence type="predicted"/>
<gene>
    <name evidence="1" type="ORF">Cadr_000022408</name>
</gene>
<dbReference type="EMBL" id="JWIN03000020">
    <property type="protein sequence ID" value="KAB1261750.1"/>
    <property type="molecule type" value="Genomic_DNA"/>
</dbReference>
<evidence type="ECO:0000313" key="1">
    <source>
        <dbReference type="EMBL" id="KAB1261750.1"/>
    </source>
</evidence>
<evidence type="ECO:0000313" key="2">
    <source>
        <dbReference type="Proteomes" id="UP000299084"/>
    </source>
</evidence>
<sequence length="85" mass="9690">MGKGEKGAGGVGEHEEEKKNQVFPYITALAVCDKKLLQLRYKPDVWAKHSQLISQAFIDNEDLEEGKWKVVVFRGFLGKRTDHMD</sequence>
<dbReference type="Proteomes" id="UP000299084">
    <property type="component" value="Unassembled WGS sequence"/>
</dbReference>
<organism evidence="1 2">
    <name type="scientific">Camelus dromedarius</name>
    <name type="common">Dromedary</name>
    <name type="synonym">Arabian camel</name>
    <dbReference type="NCBI Taxonomy" id="9838"/>
    <lineage>
        <taxon>Eukaryota</taxon>
        <taxon>Metazoa</taxon>
        <taxon>Chordata</taxon>
        <taxon>Craniata</taxon>
        <taxon>Vertebrata</taxon>
        <taxon>Euteleostomi</taxon>
        <taxon>Mammalia</taxon>
        <taxon>Eutheria</taxon>
        <taxon>Laurasiatheria</taxon>
        <taxon>Artiodactyla</taxon>
        <taxon>Tylopoda</taxon>
        <taxon>Camelidae</taxon>
        <taxon>Camelus</taxon>
    </lineage>
</organism>
<protein>
    <submittedName>
        <fullName evidence="1">Uncharacterized protein</fullName>
    </submittedName>
</protein>
<reference evidence="1 2" key="1">
    <citation type="journal article" date="2019" name="Mol. Ecol. Resour.">
        <title>Improving Illumina assemblies with Hi-C and long reads: an example with the North African dromedary.</title>
        <authorList>
            <person name="Elbers J.P."/>
            <person name="Rogers M.F."/>
            <person name="Perelman P.L."/>
            <person name="Proskuryakova A.A."/>
            <person name="Serdyukova N.A."/>
            <person name="Johnson W.E."/>
            <person name="Horin P."/>
            <person name="Corander J."/>
            <person name="Murphy D."/>
            <person name="Burger P.A."/>
        </authorList>
    </citation>
    <scope>NUCLEOTIDE SEQUENCE [LARGE SCALE GENOMIC DNA]</scope>
    <source>
        <strain evidence="1">Drom800</strain>
        <tissue evidence="1">Blood</tissue>
    </source>
</reference>
<accession>A0A5N4CSC2</accession>
<comment type="caution">
    <text evidence="1">The sequence shown here is derived from an EMBL/GenBank/DDBJ whole genome shotgun (WGS) entry which is preliminary data.</text>
</comment>
<keyword evidence="2" id="KW-1185">Reference proteome</keyword>